<protein>
    <recommendedName>
        <fullName evidence="4">RRM domain-containing protein</fullName>
    </recommendedName>
</protein>
<dbReference type="SMART" id="SM00360">
    <property type="entry name" value="RRM"/>
    <property type="match status" value="2"/>
</dbReference>
<evidence type="ECO:0000259" key="4">
    <source>
        <dbReference type="PROSITE" id="PS50102"/>
    </source>
</evidence>
<dbReference type="InterPro" id="IPR050502">
    <property type="entry name" value="Euk_RNA-bind_prot"/>
</dbReference>
<keyword evidence="6" id="KW-1185">Reference proteome</keyword>
<feature type="region of interest" description="Disordered" evidence="3">
    <location>
        <begin position="1"/>
        <end position="29"/>
    </location>
</feature>
<gene>
    <name evidence="5" type="ORF">O0I10_001842</name>
</gene>
<dbReference type="EMBL" id="JARTCD010000005">
    <property type="protein sequence ID" value="KAJ8662149.1"/>
    <property type="molecule type" value="Genomic_DNA"/>
</dbReference>
<dbReference type="RefSeq" id="XP_058347062.1">
    <property type="nucleotide sequence ID" value="XM_058481931.1"/>
</dbReference>
<feature type="domain" description="RRM" evidence="4">
    <location>
        <begin position="31"/>
        <end position="107"/>
    </location>
</feature>
<accession>A0AAD7XYR7</accession>
<dbReference type="PROSITE" id="PS50102">
    <property type="entry name" value="RRM"/>
    <property type="match status" value="2"/>
</dbReference>
<name>A0AAD7XYR7_9FUNG</name>
<dbReference type="SUPFAM" id="SSF54928">
    <property type="entry name" value="RNA-binding domain, RBD"/>
    <property type="match status" value="2"/>
</dbReference>
<dbReference type="Proteomes" id="UP001234581">
    <property type="component" value="Unassembled WGS sequence"/>
</dbReference>
<evidence type="ECO:0000313" key="5">
    <source>
        <dbReference type="EMBL" id="KAJ8662149.1"/>
    </source>
</evidence>
<feature type="compositionally biased region" description="Basic residues" evidence="3">
    <location>
        <begin position="116"/>
        <end position="126"/>
    </location>
</feature>
<dbReference type="PANTHER" id="PTHR48025:SF1">
    <property type="entry name" value="RRM DOMAIN-CONTAINING PROTEIN"/>
    <property type="match status" value="1"/>
</dbReference>
<dbReference type="GO" id="GO:0003729">
    <property type="term" value="F:mRNA binding"/>
    <property type="evidence" value="ECO:0007669"/>
    <property type="project" value="TreeGrafter"/>
</dbReference>
<dbReference type="GeneID" id="83209260"/>
<evidence type="ECO:0000256" key="2">
    <source>
        <dbReference type="PROSITE-ProRule" id="PRU00176"/>
    </source>
</evidence>
<feature type="compositionally biased region" description="Low complexity" evidence="3">
    <location>
        <begin position="1"/>
        <end position="18"/>
    </location>
</feature>
<evidence type="ECO:0000256" key="1">
    <source>
        <dbReference type="ARBA" id="ARBA00022884"/>
    </source>
</evidence>
<dbReference type="PANTHER" id="PTHR48025">
    <property type="entry name" value="OS02G0815200 PROTEIN"/>
    <property type="match status" value="1"/>
</dbReference>
<feature type="compositionally biased region" description="Basic residues" evidence="3">
    <location>
        <begin position="159"/>
        <end position="171"/>
    </location>
</feature>
<evidence type="ECO:0000256" key="3">
    <source>
        <dbReference type="SAM" id="MobiDB-lite"/>
    </source>
</evidence>
<comment type="caution">
    <text evidence="5">The sequence shown here is derived from an EMBL/GenBank/DDBJ whole genome shotgun (WGS) entry which is preliminary data.</text>
</comment>
<dbReference type="GO" id="GO:0005634">
    <property type="term" value="C:nucleus"/>
    <property type="evidence" value="ECO:0007669"/>
    <property type="project" value="TreeGrafter"/>
</dbReference>
<feature type="domain" description="RRM" evidence="4">
    <location>
        <begin position="187"/>
        <end position="263"/>
    </location>
</feature>
<dbReference type="InterPro" id="IPR000504">
    <property type="entry name" value="RRM_dom"/>
</dbReference>
<feature type="region of interest" description="Disordered" evidence="3">
    <location>
        <begin position="106"/>
        <end position="187"/>
    </location>
</feature>
<keyword evidence="1 2" id="KW-0694">RNA-binding</keyword>
<dbReference type="Pfam" id="PF00076">
    <property type="entry name" value="RRM_1"/>
    <property type="match status" value="2"/>
</dbReference>
<evidence type="ECO:0000313" key="6">
    <source>
        <dbReference type="Proteomes" id="UP001234581"/>
    </source>
</evidence>
<feature type="compositionally biased region" description="Polar residues" evidence="3">
    <location>
        <begin position="262"/>
        <end position="276"/>
    </location>
</feature>
<dbReference type="CDD" id="cd00590">
    <property type="entry name" value="RRM_SF"/>
    <property type="match status" value="2"/>
</dbReference>
<feature type="compositionally biased region" description="Basic and acidic residues" evidence="3">
    <location>
        <begin position="299"/>
        <end position="314"/>
    </location>
</feature>
<dbReference type="AlphaFoldDB" id="A0AAD7XYR7"/>
<sequence>MATTTDATTTAATTTTDAGDQTVNEGDDNSKMLFVGNLPFKLTRDALIQFCERAGKVMEATIVKHGRRSMGYGFVLFDSVDDVDKAKSQLDKAELEGRQINVEAAKTNQSIWSPSARRRNRRRRSSARTTTNSTEKSTHKDEDEDEDEDQQQQQQQQPKPRRRRRHRRQSSRPHDDDTTRRKEPSKTMVFVANIPYATSDEDLQELFKDYKVASAQVARARSGRSKGYAFVDLVSQDEQQRALEEMKDVELDGRIIYFKPAMSSSSPIAATETSANKDNDDDEEKSTAASAPAPAQNDTKNEEETSTTEKENKE</sequence>
<feature type="region of interest" description="Disordered" evidence="3">
    <location>
        <begin position="259"/>
        <end position="314"/>
    </location>
</feature>
<feature type="compositionally biased region" description="Basic and acidic residues" evidence="3">
    <location>
        <begin position="172"/>
        <end position="185"/>
    </location>
</feature>
<proteinExistence type="predicted"/>
<dbReference type="Gene3D" id="3.30.70.330">
    <property type="match status" value="2"/>
</dbReference>
<reference evidence="5 6" key="1">
    <citation type="submission" date="2023-03" db="EMBL/GenBank/DDBJ databases">
        <title>Genome sequence of Lichtheimia ornata CBS 291.66.</title>
        <authorList>
            <person name="Mohabir J.T."/>
            <person name="Shea T.P."/>
            <person name="Kurbessoian T."/>
            <person name="Berby B."/>
            <person name="Fontaine J."/>
            <person name="Livny J."/>
            <person name="Gnirke A."/>
            <person name="Stajich J.E."/>
            <person name="Cuomo C.A."/>
        </authorList>
    </citation>
    <scope>NUCLEOTIDE SEQUENCE [LARGE SCALE GENOMIC DNA]</scope>
    <source>
        <strain evidence="5">CBS 291.66</strain>
    </source>
</reference>
<organism evidence="5 6">
    <name type="scientific">Lichtheimia ornata</name>
    <dbReference type="NCBI Taxonomy" id="688661"/>
    <lineage>
        <taxon>Eukaryota</taxon>
        <taxon>Fungi</taxon>
        <taxon>Fungi incertae sedis</taxon>
        <taxon>Mucoromycota</taxon>
        <taxon>Mucoromycotina</taxon>
        <taxon>Mucoromycetes</taxon>
        <taxon>Mucorales</taxon>
        <taxon>Lichtheimiaceae</taxon>
        <taxon>Lichtheimia</taxon>
    </lineage>
</organism>
<dbReference type="InterPro" id="IPR012677">
    <property type="entry name" value="Nucleotide-bd_a/b_plait_sf"/>
</dbReference>
<dbReference type="InterPro" id="IPR035979">
    <property type="entry name" value="RBD_domain_sf"/>
</dbReference>